<keyword evidence="3" id="KW-1185">Reference proteome</keyword>
<comment type="caution">
    <text evidence="2">The sequence shown here is derived from an EMBL/GenBank/DDBJ whole genome shotgun (WGS) entry which is preliminary data.</text>
</comment>
<feature type="transmembrane region" description="Helical" evidence="1">
    <location>
        <begin position="155"/>
        <end position="173"/>
    </location>
</feature>
<proteinExistence type="predicted"/>
<sequence>MILVRAEVKKLCTLTSIWIATASCILLPVGLAALSAHTMYRALSAGRKGGMLSSSTADAGFGHLIFGAIGVVVIGVIAMSSEYTRNAQKVGRSRQLTTTMIAAPRRFQTVISKIIALCLWVVATSAVAATITIAVSRQMLGEYAAPLDGTYWRRVAGVSVFWVMMALISCAFTAATRNGVLPLVILLANSTVLSFSRLLALVTDLAKYLPDTAALSMFLVESPVENAVGAATGFYVCTAWGLLAAAIIIVSWVMRDAQS</sequence>
<accession>A0ABY1HYU7</accession>
<keyword evidence="1" id="KW-0812">Transmembrane</keyword>
<keyword evidence="1" id="KW-0472">Membrane</keyword>
<dbReference type="EMBL" id="FQYL01000001">
    <property type="protein sequence ID" value="SHI29336.1"/>
    <property type="molecule type" value="Genomic_DNA"/>
</dbReference>
<dbReference type="Pfam" id="PF12730">
    <property type="entry name" value="ABC2_membrane_4"/>
    <property type="match status" value="1"/>
</dbReference>
<feature type="transmembrane region" description="Helical" evidence="1">
    <location>
        <begin position="60"/>
        <end position="79"/>
    </location>
</feature>
<dbReference type="RefSeq" id="WP_073451061.1">
    <property type="nucleotide sequence ID" value="NZ_FQYL01000001.1"/>
</dbReference>
<keyword evidence="1" id="KW-1133">Transmembrane helix</keyword>
<feature type="transmembrane region" description="Helical" evidence="1">
    <location>
        <begin position="233"/>
        <end position="254"/>
    </location>
</feature>
<organism evidence="2 3">
    <name type="scientific">Actinomyces denticolens</name>
    <dbReference type="NCBI Taxonomy" id="52767"/>
    <lineage>
        <taxon>Bacteria</taxon>
        <taxon>Bacillati</taxon>
        <taxon>Actinomycetota</taxon>
        <taxon>Actinomycetes</taxon>
        <taxon>Actinomycetales</taxon>
        <taxon>Actinomycetaceae</taxon>
        <taxon>Actinomyces</taxon>
    </lineage>
</organism>
<gene>
    <name evidence="2" type="ORF">SAMN05216246_101102</name>
</gene>
<dbReference type="Proteomes" id="UP000184390">
    <property type="component" value="Unassembled WGS sequence"/>
</dbReference>
<protein>
    <submittedName>
        <fullName evidence="2">ABC-2 family transporter protein</fullName>
    </submittedName>
</protein>
<evidence type="ECO:0000256" key="1">
    <source>
        <dbReference type="SAM" id="Phobius"/>
    </source>
</evidence>
<dbReference type="PROSITE" id="PS51257">
    <property type="entry name" value="PROKAR_LIPOPROTEIN"/>
    <property type="match status" value="1"/>
</dbReference>
<evidence type="ECO:0000313" key="3">
    <source>
        <dbReference type="Proteomes" id="UP000184390"/>
    </source>
</evidence>
<feature type="transmembrane region" description="Helical" evidence="1">
    <location>
        <begin position="180"/>
        <end position="200"/>
    </location>
</feature>
<feature type="transmembrane region" description="Helical" evidence="1">
    <location>
        <begin position="12"/>
        <end position="40"/>
    </location>
</feature>
<feature type="transmembrane region" description="Helical" evidence="1">
    <location>
        <begin position="114"/>
        <end position="135"/>
    </location>
</feature>
<name>A0ABY1HYU7_9ACTO</name>
<reference evidence="2 3" key="1">
    <citation type="submission" date="2016-11" db="EMBL/GenBank/DDBJ databases">
        <authorList>
            <person name="Varghese N."/>
            <person name="Submissions S."/>
        </authorList>
    </citation>
    <scope>NUCLEOTIDE SEQUENCE [LARGE SCALE GENOMIC DNA]</scope>
    <source>
        <strain evidence="2 3">PA</strain>
    </source>
</reference>
<evidence type="ECO:0000313" key="2">
    <source>
        <dbReference type="EMBL" id="SHI29336.1"/>
    </source>
</evidence>